<accession>A0AA88KPN9</accession>
<dbReference type="AlphaFoldDB" id="A0AA88KPN9"/>
<dbReference type="InterPro" id="IPR012919">
    <property type="entry name" value="SUN_dom"/>
</dbReference>
<keyword evidence="9" id="KW-1185">Reference proteome</keyword>
<evidence type="ECO:0000256" key="1">
    <source>
        <dbReference type="ARBA" id="ARBA00004308"/>
    </source>
</evidence>
<dbReference type="Pfam" id="PF07738">
    <property type="entry name" value="Sad1_UNC"/>
    <property type="match status" value="1"/>
</dbReference>
<keyword evidence="2 6" id="KW-0812">Transmembrane</keyword>
<dbReference type="GO" id="GO:0012505">
    <property type="term" value="C:endomembrane system"/>
    <property type="evidence" value="ECO:0007669"/>
    <property type="project" value="UniProtKB-SubCell"/>
</dbReference>
<dbReference type="PROSITE" id="PS51469">
    <property type="entry name" value="SUN"/>
    <property type="match status" value="1"/>
</dbReference>
<evidence type="ECO:0000313" key="9">
    <source>
        <dbReference type="Proteomes" id="UP000816034"/>
    </source>
</evidence>
<dbReference type="GO" id="GO:0005737">
    <property type="term" value="C:cytoplasm"/>
    <property type="evidence" value="ECO:0007669"/>
    <property type="project" value="TreeGrafter"/>
</dbReference>
<name>A0AA88KPN9_NAELO</name>
<dbReference type="GO" id="GO:0016020">
    <property type="term" value="C:membrane"/>
    <property type="evidence" value="ECO:0007669"/>
    <property type="project" value="InterPro"/>
</dbReference>
<comment type="caution">
    <text evidence="8">The sequence shown here is derived from an EMBL/GenBank/DDBJ whole genome shotgun (WGS) entry which is preliminary data.</text>
</comment>
<comment type="subcellular location">
    <subcellularLocation>
        <location evidence="1">Endomembrane system</location>
    </subcellularLocation>
</comment>
<evidence type="ECO:0000256" key="3">
    <source>
        <dbReference type="ARBA" id="ARBA00022989"/>
    </source>
</evidence>
<dbReference type="RefSeq" id="XP_044549595.1">
    <property type="nucleotide sequence ID" value="XM_044692943.1"/>
</dbReference>
<gene>
    <name evidence="8" type="ORF">C9374_003417</name>
</gene>
<sequence>MLWCISYCTIIVYHYCVYHNNWSFMGRSYSTVYYNSSSIQKDNFYNFVRASDESTTSEKLNVGFNFAAEESGAKILASNPEAKKVSRILNEDSDKYCLIPRTAPQKWIIVELSEEILMKSIALANFEYYSCSFKHFKVYGSVKYPCKGQKCWELVGSFQASNGRKVQSFIFKKPSITRYIKLEFLTHYGEAEYYCTLSLLRVHGSTLLEDLKKSLQKSSSRKSHEPSSIDAATPQMEEDSTPKLETKHDHHTSDNMATAKIIAETITTGVNDIQANLTNFQQENKTASETENLEEQFGKLLHDDISDFLKQSIDYSKMGITNKSKTNFWASQIKHRLEKLRVCLLTESPTKKFLVVPDIPTMSVMTKQHYINSTIFLKNYSSPYMRPIDNTSSLILSRKHELQPICLAPLRVIWANVSCPSLLRNNSPETIQNVSQSVNFSTTESATYPKTITDDDDDDIDDGDDEAPEDTLSQIINEKENILKSLFNAIKVHGENEVFLRNQIKSLENRYLKTVQYIQQVLEKNGEDHKTIANSFVSLTQKQREAIVSELRHEIDTKLKTKIEEFSTVIDSKIAKIREEQAQQLRSLRKEFLVYGGWASILILFFIFIARPKKEIVIRGRNSPYMDKIDSPKREFQNKGKSPANRLSSMNLLSILYSFFFQNFDEHEDGSNAYIDRRDLYSNNISFDEDAMQDSAIKKISQEEKITQAVVGTRRGSLKFWNESGNLNLFFCLVLKG</sequence>
<feature type="domain" description="SUN" evidence="7">
    <location>
        <begin position="35"/>
        <end position="207"/>
    </location>
</feature>
<dbReference type="Proteomes" id="UP000816034">
    <property type="component" value="Unassembled WGS sequence"/>
</dbReference>
<dbReference type="InterPro" id="IPR045120">
    <property type="entry name" value="Suco/Slp1-like"/>
</dbReference>
<feature type="region of interest" description="Disordered" evidence="5">
    <location>
        <begin position="445"/>
        <end position="467"/>
    </location>
</feature>
<evidence type="ECO:0000256" key="4">
    <source>
        <dbReference type="ARBA" id="ARBA00023136"/>
    </source>
</evidence>
<evidence type="ECO:0000256" key="6">
    <source>
        <dbReference type="SAM" id="Phobius"/>
    </source>
</evidence>
<dbReference type="PANTHER" id="PTHR12953">
    <property type="entry name" value="MEMBRANE PROTEIN CH1 RELATED"/>
    <property type="match status" value="1"/>
</dbReference>
<keyword evidence="4 6" id="KW-0472">Membrane</keyword>
<dbReference type="Gene3D" id="2.60.120.260">
    <property type="entry name" value="Galactose-binding domain-like"/>
    <property type="match status" value="1"/>
</dbReference>
<keyword evidence="3 6" id="KW-1133">Transmembrane helix</keyword>
<feature type="compositionally biased region" description="Basic and acidic residues" evidence="5">
    <location>
        <begin position="240"/>
        <end position="253"/>
    </location>
</feature>
<dbReference type="InterPro" id="IPR008979">
    <property type="entry name" value="Galactose-bd-like_sf"/>
</dbReference>
<dbReference type="SUPFAM" id="SSF49785">
    <property type="entry name" value="Galactose-binding domain-like"/>
    <property type="match status" value="1"/>
</dbReference>
<dbReference type="GeneID" id="68095872"/>
<evidence type="ECO:0000256" key="2">
    <source>
        <dbReference type="ARBA" id="ARBA00022692"/>
    </source>
</evidence>
<dbReference type="PANTHER" id="PTHR12953:SF0">
    <property type="entry name" value="SUN DOMAIN-CONTAINING OSSIFICATION FACTOR"/>
    <property type="match status" value="1"/>
</dbReference>
<protein>
    <recommendedName>
        <fullName evidence="7">SUN domain-containing protein</fullName>
    </recommendedName>
</protein>
<feature type="compositionally biased region" description="Acidic residues" evidence="5">
    <location>
        <begin position="454"/>
        <end position="467"/>
    </location>
</feature>
<proteinExistence type="predicted"/>
<reference evidence="8 9" key="1">
    <citation type="journal article" date="2018" name="BMC Genomics">
        <title>The genome of Naegleria lovaniensis, the basis for a comparative approach to unravel pathogenicity factors of the human pathogenic amoeba N. fowleri.</title>
        <authorList>
            <person name="Liechti N."/>
            <person name="Schurch N."/>
            <person name="Bruggmann R."/>
            <person name="Wittwer M."/>
        </authorList>
    </citation>
    <scope>NUCLEOTIDE SEQUENCE [LARGE SCALE GENOMIC DNA]</scope>
    <source>
        <strain evidence="8 9">ATCC 30569</strain>
    </source>
</reference>
<evidence type="ECO:0000313" key="8">
    <source>
        <dbReference type="EMBL" id="KAG2385602.1"/>
    </source>
</evidence>
<dbReference type="GO" id="GO:0034975">
    <property type="term" value="P:protein folding in endoplasmic reticulum"/>
    <property type="evidence" value="ECO:0007669"/>
    <property type="project" value="TreeGrafter"/>
</dbReference>
<organism evidence="8 9">
    <name type="scientific">Naegleria lovaniensis</name>
    <name type="common">Amoeba</name>
    <dbReference type="NCBI Taxonomy" id="51637"/>
    <lineage>
        <taxon>Eukaryota</taxon>
        <taxon>Discoba</taxon>
        <taxon>Heterolobosea</taxon>
        <taxon>Tetramitia</taxon>
        <taxon>Eutetramitia</taxon>
        <taxon>Vahlkampfiidae</taxon>
        <taxon>Naegleria</taxon>
    </lineage>
</organism>
<dbReference type="EMBL" id="PYSW02000018">
    <property type="protein sequence ID" value="KAG2385602.1"/>
    <property type="molecule type" value="Genomic_DNA"/>
</dbReference>
<feature type="region of interest" description="Disordered" evidence="5">
    <location>
        <begin position="215"/>
        <end position="253"/>
    </location>
</feature>
<feature type="transmembrane region" description="Helical" evidence="6">
    <location>
        <begin position="592"/>
        <end position="610"/>
    </location>
</feature>
<evidence type="ECO:0000259" key="7">
    <source>
        <dbReference type="PROSITE" id="PS51469"/>
    </source>
</evidence>
<evidence type="ECO:0000256" key="5">
    <source>
        <dbReference type="SAM" id="MobiDB-lite"/>
    </source>
</evidence>